<dbReference type="InterPro" id="IPR050428">
    <property type="entry name" value="TCS_sensor_his_kinase"/>
</dbReference>
<dbReference type="InterPro" id="IPR003594">
    <property type="entry name" value="HATPase_dom"/>
</dbReference>
<feature type="signal peptide" evidence="8">
    <location>
        <begin position="1"/>
        <end position="21"/>
    </location>
</feature>
<keyword evidence="7" id="KW-1133">Transmembrane helix</keyword>
<reference evidence="10 11" key="1">
    <citation type="submission" date="2022-06" db="EMBL/GenBank/DDBJ databases">
        <title>Paraconexibacter antarcticus.</title>
        <authorList>
            <person name="Kim C.S."/>
        </authorList>
    </citation>
    <scope>NUCLEOTIDE SEQUENCE [LARGE SCALE GENOMIC DNA]</scope>
    <source>
        <strain evidence="10 11">02-257</strain>
    </source>
</reference>
<keyword evidence="8" id="KW-0732">Signal</keyword>
<proteinExistence type="predicted"/>
<dbReference type="InterPro" id="IPR036890">
    <property type="entry name" value="HATPase_C_sf"/>
</dbReference>
<dbReference type="SUPFAM" id="SSF55874">
    <property type="entry name" value="ATPase domain of HSP90 chaperone/DNA topoisomerase II/histidine kinase"/>
    <property type="match status" value="1"/>
</dbReference>
<evidence type="ECO:0000256" key="5">
    <source>
        <dbReference type="ARBA" id="ARBA00022692"/>
    </source>
</evidence>
<evidence type="ECO:0000256" key="6">
    <source>
        <dbReference type="ARBA" id="ARBA00022777"/>
    </source>
</evidence>
<dbReference type="PROSITE" id="PS50109">
    <property type="entry name" value="HIS_KIN"/>
    <property type="match status" value="1"/>
</dbReference>
<keyword evidence="6 10" id="KW-0418">Kinase</keyword>
<keyword evidence="7" id="KW-0472">Membrane</keyword>
<evidence type="ECO:0000259" key="9">
    <source>
        <dbReference type="PROSITE" id="PS50109"/>
    </source>
</evidence>
<gene>
    <name evidence="10" type="ORF">NBH00_17675</name>
</gene>
<dbReference type="EMBL" id="CP098502">
    <property type="protein sequence ID" value="UTI63183.1"/>
    <property type="molecule type" value="Genomic_DNA"/>
</dbReference>
<evidence type="ECO:0000256" key="7">
    <source>
        <dbReference type="ARBA" id="ARBA00022989"/>
    </source>
</evidence>
<evidence type="ECO:0000256" key="8">
    <source>
        <dbReference type="SAM" id="SignalP"/>
    </source>
</evidence>
<dbReference type="PANTHER" id="PTHR45436">
    <property type="entry name" value="SENSOR HISTIDINE KINASE YKOH"/>
    <property type="match status" value="1"/>
</dbReference>
<evidence type="ECO:0000256" key="1">
    <source>
        <dbReference type="ARBA" id="ARBA00000085"/>
    </source>
</evidence>
<evidence type="ECO:0000256" key="3">
    <source>
        <dbReference type="ARBA" id="ARBA00022553"/>
    </source>
</evidence>
<protein>
    <recommendedName>
        <fullName evidence="2">histidine kinase</fullName>
        <ecNumber evidence="2">2.7.13.3</ecNumber>
    </recommendedName>
</protein>
<sequence length="272" mass="27163">MSTLLGVAIVGWLCSATLALATARGRAAALARGEHLAVVAHELRGPLQAADLILAAAARETADGPGGSVALDGAGGVLGALEVELGRLRLAVTDLTRPGPAGTRAPQPWSCCDADALVADLAPGWRAQAAAAGRAVTVRPAADPLGARIERLRLAQGLGNLVANALEHGRGDIEVRVGLSPDGAAVQVEVRDEGPGLPSSVTALVARPPDPRRARGRGLMIAAQIAADAGGRLFSAPAAHGTRLVLRVPTAEQLGAAGLPGGTLLPSGPHAS</sequence>
<evidence type="ECO:0000313" key="10">
    <source>
        <dbReference type="EMBL" id="UTI63183.1"/>
    </source>
</evidence>
<dbReference type="InterPro" id="IPR005467">
    <property type="entry name" value="His_kinase_dom"/>
</dbReference>
<dbReference type="SMART" id="SM00387">
    <property type="entry name" value="HATPase_c"/>
    <property type="match status" value="1"/>
</dbReference>
<accession>A0ABY5DMI6</accession>
<name>A0ABY5DMI6_9ACTN</name>
<keyword evidence="4" id="KW-0808">Transferase</keyword>
<feature type="domain" description="Histidine kinase" evidence="9">
    <location>
        <begin position="38"/>
        <end position="252"/>
    </location>
</feature>
<evidence type="ECO:0000313" key="11">
    <source>
        <dbReference type="Proteomes" id="UP001056035"/>
    </source>
</evidence>
<dbReference type="GO" id="GO:0016301">
    <property type="term" value="F:kinase activity"/>
    <property type="evidence" value="ECO:0007669"/>
    <property type="project" value="UniProtKB-KW"/>
</dbReference>
<keyword evidence="11" id="KW-1185">Reference proteome</keyword>
<dbReference type="EC" id="2.7.13.3" evidence="2"/>
<dbReference type="Proteomes" id="UP001056035">
    <property type="component" value="Chromosome"/>
</dbReference>
<dbReference type="PANTHER" id="PTHR45436:SF5">
    <property type="entry name" value="SENSOR HISTIDINE KINASE TRCS"/>
    <property type="match status" value="1"/>
</dbReference>
<keyword evidence="3" id="KW-0597">Phosphoprotein</keyword>
<feature type="chain" id="PRO_5045150128" description="histidine kinase" evidence="8">
    <location>
        <begin position="22"/>
        <end position="272"/>
    </location>
</feature>
<dbReference type="Pfam" id="PF02518">
    <property type="entry name" value="HATPase_c"/>
    <property type="match status" value="1"/>
</dbReference>
<organism evidence="10 11">
    <name type="scientific">Paraconexibacter antarcticus</name>
    <dbReference type="NCBI Taxonomy" id="2949664"/>
    <lineage>
        <taxon>Bacteria</taxon>
        <taxon>Bacillati</taxon>
        <taxon>Actinomycetota</taxon>
        <taxon>Thermoleophilia</taxon>
        <taxon>Solirubrobacterales</taxon>
        <taxon>Paraconexibacteraceae</taxon>
        <taxon>Paraconexibacter</taxon>
    </lineage>
</organism>
<keyword evidence="5" id="KW-0812">Transmembrane</keyword>
<dbReference type="CDD" id="cd00075">
    <property type="entry name" value="HATPase"/>
    <property type="match status" value="1"/>
</dbReference>
<evidence type="ECO:0000256" key="4">
    <source>
        <dbReference type="ARBA" id="ARBA00022679"/>
    </source>
</evidence>
<dbReference type="Gene3D" id="3.30.565.10">
    <property type="entry name" value="Histidine kinase-like ATPase, C-terminal domain"/>
    <property type="match status" value="1"/>
</dbReference>
<comment type="catalytic activity">
    <reaction evidence="1">
        <text>ATP + protein L-histidine = ADP + protein N-phospho-L-histidine.</text>
        <dbReference type="EC" id="2.7.13.3"/>
    </reaction>
</comment>
<evidence type="ECO:0000256" key="2">
    <source>
        <dbReference type="ARBA" id="ARBA00012438"/>
    </source>
</evidence>
<dbReference type="RefSeq" id="WP_254569916.1">
    <property type="nucleotide sequence ID" value="NZ_CP098502.1"/>
</dbReference>